<protein>
    <recommendedName>
        <fullName evidence="3">Minor tail protein</fullName>
    </recommendedName>
</protein>
<evidence type="ECO:0000313" key="1">
    <source>
        <dbReference type="EMBL" id="WLG82366.1"/>
    </source>
</evidence>
<dbReference type="RefSeq" id="WP_305445455.1">
    <property type="nucleotide sequence ID" value="NZ_CP117454.1"/>
</dbReference>
<gene>
    <name evidence="1" type="ORF">PSH97_14540</name>
</gene>
<dbReference type="EMBL" id="CP117454">
    <property type="protein sequence ID" value="WLG82366.1"/>
    <property type="molecule type" value="Genomic_DNA"/>
</dbReference>
<dbReference type="Proteomes" id="UP001239418">
    <property type="component" value="Chromosome"/>
</dbReference>
<proteinExistence type="predicted"/>
<name>A0ABY9ENV1_9PSED</name>
<evidence type="ECO:0008006" key="3">
    <source>
        <dbReference type="Google" id="ProtNLM"/>
    </source>
</evidence>
<keyword evidence="2" id="KW-1185">Reference proteome</keyword>
<organism evidence="1 2">
    <name type="scientific">Pseudomonas cucumis</name>
    <dbReference type="NCBI Taxonomy" id="2954082"/>
    <lineage>
        <taxon>Bacteria</taxon>
        <taxon>Pseudomonadati</taxon>
        <taxon>Pseudomonadota</taxon>
        <taxon>Gammaproteobacteria</taxon>
        <taxon>Pseudomonadales</taxon>
        <taxon>Pseudomonadaceae</taxon>
        <taxon>Pseudomonas</taxon>
    </lineage>
</organism>
<sequence length="265" mass="29551">MPPVEVLVYDAPTVLGVDENDPDGYIPPDLLLKGIDVRVPIWSKQSPDGKQDRLIVVLERNGIAEFTSRTSYTTPISESEFIIPIGPEFLINDGVVDVSYTTMNWLNNPHPSLPRKLTIDHTLIPEDLAEVRFPGANLHGYLNCDTVPPIWEGVEVKVPPLPDFCRVGDICTLEWFGYLSLNGSDSPIAETYKRIDKRLLSDQEIKSGFSLTVEPYRPHIEPMQNKASAVANYTLYRGTRKIGASIKELVRIDRAIPGEELPCGP</sequence>
<accession>A0ABY9ENV1</accession>
<reference evidence="1 2" key="1">
    <citation type="submission" date="2023-02" db="EMBL/GenBank/DDBJ databases">
        <title>Evolution of Hrp T3SS in non-pathogenic Pseudomonas fluorescens.</title>
        <authorList>
            <person name="Liao K."/>
            <person name="Wei H."/>
            <person name="Gu Y."/>
        </authorList>
    </citation>
    <scope>NUCLEOTIDE SEQUENCE [LARGE SCALE GENOMIC DNA]</scope>
    <source>
        <strain evidence="1 2">FP1935</strain>
    </source>
</reference>
<evidence type="ECO:0000313" key="2">
    <source>
        <dbReference type="Proteomes" id="UP001239418"/>
    </source>
</evidence>